<dbReference type="Gene3D" id="3.60.15.10">
    <property type="entry name" value="Ribonuclease Z/Hydroxyacylglutathione hydrolase-like"/>
    <property type="match status" value="1"/>
</dbReference>
<dbReference type="PANTHER" id="PTHR11203">
    <property type="entry name" value="CLEAVAGE AND POLYADENYLATION SPECIFICITY FACTOR FAMILY MEMBER"/>
    <property type="match status" value="1"/>
</dbReference>
<evidence type="ECO:0000259" key="2">
    <source>
        <dbReference type="SMART" id="SM00849"/>
    </source>
</evidence>
<evidence type="ECO:0000313" key="4">
    <source>
        <dbReference type="EMBL" id="KAJ8908345.1"/>
    </source>
</evidence>
<dbReference type="InterPro" id="IPR036866">
    <property type="entry name" value="RibonucZ/Hydroxyglut_hydro"/>
</dbReference>
<dbReference type="GO" id="GO:0004521">
    <property type="term" value="F:RNA endonuclease activity"/>
    <property type="evidence" value="ECO:0007669"/>
    <property type="project" value="TreeGrafter"/>
</dbReference>
<dbReference type="InterPro" id="IPR011108">
    <property type="entry name" value="RMMBL"/>
</dbReference>
<dbReference type="InterPro" id="IPR022712">
    <property type="entry name" value="Beta_Casp"/>
</dbReference>
<proteinExistence type="predicted"/>
<evidence type="ECO:0008006" key="6">
    <source>
        <dbReference type="Google" id="ProtNLM"/>
    </source>
</evidence>
<dbReference type="SUPFAM" id="SSF56281">
    <property type="entry name" value="Metallo-hydrolase/oxidoreductase"/>
    <property type="match status" value="1"/>
</dbReference>
<evidence type="ECO:0000259" key="3">
    <source>
        <dbReference type="SMART" id="SM01027"/>
    </source>
</evidence>
<dbReference type="EMBL" id="JAMWBK010000001">
    <property type="protein sequence ID" value="KAJ8908345.1"/>
    <property type="molecule type" value="Genomic_DNA"/>
</dbReference>
<dbReference type="SMART" id="SM01027">
    <property type="entry name" value="Beta-Casp"/>
    <property type="match status" value="1"/>
</dbReference>
<keyword evidence="1" id="KW-0378">Hydrolase</keyword>
<gene>
    <name evidence="4" type="ORF">NDN08_005055</name>
</gene>
<keyword evidence="5" id="KW-1185">Reference proteome</keyword>
<dbReference type="SMART" id="SM00849">
    <property type="entry name" value="Lactamase_B"/>
    <property type="match status" value="1"/>
</dbReference>
<dbReference type="GO" id="GO:0016787">
    <property type="term" value="F:hydrolase activity"/>
    <property type="evidence" value="ECO:0007669"/>
    <property type="project" value="UniProtKB-KW"/>
</dbReference>
<sequence length="579" mass="64273">MTSHTNATSGGTGRSIVKILGGGREVGRSCVFLRVQDKSILLDCGLHPGKRNLARLPQLDFLRENPPDAVVITHYHIDHIGGLPYLSTATGFDGPVYMTKPTKDLGLLVISDFLRLNGSEVPFSEEDMTRCLNAATIVETERTIQVSAGLDLRFLYAGHALGAVMVQVIAHGYVVLYTGDITTFPERLIDTLCVSGAAPQPDLLIMESTYAGSIREYSRRTNERLLLKEVSNTLEAGGKVLIPAFAVGRTLEIVAILISYSRRCNLSFPIHVSSPLARAAMKAMLEQDSSWFADGVREHVLHDLVELQERIPLSQRSRVDDNEYQMVLIAAPAMLNAGFSREVFQKWRSDERNLVALPGFGYSDGSKGTESGYRCQIRNYSLSAHADAMGLFQLVRKLRPKKVVLVHGEDRPIESLEKLLKSDLGIGVKSPRTGEKVSLSRFENHVRCPHSLWELNHNRKESSELAERALLAFQKGNGCLRRQGEFWRCETKFRSWEFARKAIISGLLRIKKSGHMFGINESAITEAVAKFEEDSSRSGSIRSVIFKGVGDGRRVVFLCSQTDVSLARSLINEIVSVDR</sequence>
<dbReference type="Pfam" id="PF00753">
    <property type="entry name" value="Lactamase_B"/>
    <property type="match status" value="1"/>
</dbReference>
<evidence type="ECO:0000256" key="1">
    <source>
        <dbReference type="ARBA" id="ARBA00022801"/>
    </source>
</evidence>
<comment type="caution">
    <text evidence="4">The sequence shown here is derived from an EMBL/GenBank/DDBJ whole genome shotgun (WGS) entry which is preliminary data.</text>
</comment>
<dbReference type="Gene3D" id="3.40.50.10890">
    <property type="match status" value="1"/>
</dbReference>
<name>A0AAV8V0F3_9RHOD</name>
<dbReference type="Pfam" id="PF10996">
    <property type="entry name" value="Beta-Casp"/>
    <property type="match status" value="1"/>
</dbReference>
<protein>
    <recommendedName>
        <fullName evidence="6">Integrator complex subunit 11</fullName>
    </recommendedName>
</protein>
<accession>A0AAV8V0F3</accession>
<feature type="domain" description="Beta-Casp" evidence="3">
    <location>
        <begin position="250"/>
        <end position="364"/>
    </location>
</feature>
<dbReference type="InterPro" id="IPR050698">
    <property type="entry name" value="MBL"/>
</dbReference>
<dbReference type="InterPro" id="IPR001279">
    <property type="entry name" value="Metallo-B-lactamas"/>
</dbReference>
<organism evidence="4 5">
    <name type="scientific">Rhodosorus marinus</name>
    <dbReference type="NCBI Taxonomy" id="101924"/>
    <lineage>
        <taxon>Eukaryota</taxon>
        <taxon>Rhodophyta</taxon>
        <taxon>Stylonematophyceae</taxon>
        <taxon>Stylonematales</taxon>
        <taxon>Stylonemataceae</taxon>
        <taxon>Rhodosorus</taxon>
    </lineage>
</organism>
<dbReference type="AlphaFoldDB" id="A0AAV8V0F3"/>
<dbReference type="PANTHER" id="PTHR11203:SF37">
    <property type="entry name" value="INTEGRATOR COMPLEX SUBUNIT 11"/>
    <property type="match status" value="1"/>
</dbReference>
<reference evidence="4 5" key="1">
    <citation type="journal article" date="2023" name="Nat. Commun.">
        <title>Origin of minicircular mitochondrial genomes in red algae.</title>
        <authorList>
            <person name="Lee Y."/>
            <person name="Cho C.H."/>
            <person name="Lee Y.M."/>
            <person name="Park S.I."/>
            <person name="Yang J.H."/>
            <person name="West J.A."/>
            <person name="Bhattacharya D."/>
            <person name="Yoon H.S."/>
        </authorList>
    </citation>
    <scope>NUCLEOTIDE SEQUENCE [LARGE SCALE GENOMIC DNA]</scope>
    <source>
        <strain evidence="4 5">CCMP1338</strain>
        <tissue evidence="4">Whole cell</tissue>
    </source>
</reference>
<feature type="domain" description="Metallo-beta-lactamase" evidence="2">
    <location>
        <begin position="27"/>
        <end position="238"/>
    </location>
</feature>
<dbReference type="Proteomes" id="UP001157974">
    <property type="component" value="Unassembled WGS sequence"/>
</dbReference>
<dbReference type="Pfam" id="PF07521">
    <property type="entry name" value="RMMBL"/>
    <property type="match status" value="1"/>
</dbReference>
<dbReference type="CDD" id="cd16295">
    <property type="entry name" value="TTHA0252-CPSF-like_MBL-fold"/>
    <property type="match status" value="1"/>
</dbReference>
<evidence type="ECO:0000313" key="5">
    <source>
        <dbReference type="Proteomes" id="UP001157974"/>
    </source>
</evidence>